<evidence type="ECO:0000313" key="2">
    <source>
        <dbReference type="EMBL" id="KIJ13948.1"/>
    </source>
</evidence>
<dbReference type="EMBL" id="KN819347">
    <property type="protein sequence ID" value="KIJ13948.1"/>
    <property type="molecule type" value="Genomic_DNA"/>
</dbReference>
<dbReference type="OrthoDB" id="2688832at2759"/>
<accession>A0A0C9TUM4</accession>
<organism evidence="2 3">
    <name type="scientific">Paxillus involutus ATCC 200175</name>
    <dbReference type="NCBI Taxonomy" id="664439"/>
    <lineage>
        <taxon>Eukaryota</taxon>
        <taxon>Fungi</taxon>
        <taxon>Dikarya</taxon>
        <taxon>Basidiomycota</taxon>
        <taxon>Agaricomycotina</taxon>
        <taxon>Agaricomycetes</taxon>
        <taxon>Agaricomycetidae</taxon>
        <taxon>Boletales</taxon>
        <taxon>Paxilineae</taxon>
        <taxon>Paxillaceae</taxon>
        <taxon>Paxillus</taxon>
    </lineage>
</organism>
<evidence type="ECO:0000313" key="3">
    <source>
        <dbReference type="Proteomes" id="UP000053647"/>
    </source>
</evidence>
<proteinExistence type="predicted"/>
<dbReference type="AlphaFoldDB" id="A0A0C9TUM4"/>
<evidence type="ECO:0000256" key="1">
    <source>
        <dbReference type="SAM" id="MobiDB-lite"/>
    </source>
</evidence>
<feature type="region of interest" description="Disordered" evidence="1">
    <location>
        <begin position="1"/>
        <end position="23"/>
    </location>
</feature>
<keyword evidence="3" id="KW-1185">Reference proteome</keyword>
<name>A0A0C9TUM4_PAXIN</name>
<protein>
    <submittedName>
        <fullName evidence="2">Uncharacterized protein</fullName>
    </submittedName>
</protein>
<dbReference type="Proteomes" id="UP000053647">
    <property type="component" value="Unassembled WGS sequence"/>
</dbReference>
<reference evidence="3" key="2">
    <citation type="submission" date="2015-01" db="EMBL/GenBank/DDBJ databases">
        <title>Evolutionary Origins and Diversification of the Mycorrhizal Mutualists.</title>
        <authorList>
            <consortium name="DOE Joint Genome Institute"/>
            <consortium name="Mycorrhizal Genomics Consortium"/>
            <person name="Kohler A."/>
            <person name="Kuo A."/>
            <person name="Nagy L.G."/>
            <person name="Floudas D."/>
            <person name="Copeland A."/>
            <person name="Barry K.W."/>
            <person name="Cichocki N."/>
            <person name="Veneault-Fourrey C."/>
            <person name="LaButti K."/>
            <person name="Lindquist E.A."/>
            <person name="Lipzen A."/>
            <person name="Lundell T."/>
            <person name="Morin E."/>
            <person name="Murat C."/>
            <person name="Riley R."/>
            <person name="Ohm R."/>
            <person name="Sun H."/>
            <person name="Tunlid A."/>
            <person name="Henrissat B."/>
            <person name="Grigoriev I.V."/>
            <person name="Hibbett D.S."/>
            <person name="Martin F."/>
        </authorList>
    </citation>
    <scope>NUCLEOTIDE SEQUENCE [LARGE SCALE GENOMIC DNA]</scope>
    <source>
        <strain evidence="3">ATCC 200175</strain>
    </source>
</reference>
<sequence length="149" mass="17490">MDQPCSPEEYWDPDLARQGDNNDIDMTHDPSGVPDHLPFLEAQPKELRQGRFVEMFTGCAEFFPGGKTFMDVFREDQYTEQRQENLYFPWASKEEWAFVSWLLCSRLSMAAIDSLLYLDIIKNASLSFRSTKELRTHCLLLWWRCGIHS</sequence>
<reference evidence="2 3" key="1">
    <citation type="submission" date="2014-06" db="EMBL/GenBank/DDBJ databases">
        <authorList>
            <consortium name="DOE Joint Genome Institute"/>
            <person name="Kuo A."/>
            <person name="Kohler A."/>
            <person name="Nagy L.G."/>
            <person name="Floudas D."/>
            <person name="Copeland A."/>
            <person name="Barry K.W."/>
            <person name="Cichocki N."/>
            <person name="Veneault-Fourrey C."/>
            <person name="LaButti K."/>
            <person name="Lindquist E.A."/>
            <person name="Lipzen A."/>
            <person name="Lundell T."/>
            <person name="Morin E."/>
            <person name="Murat C."/>
            <person name="Sun H."/>
            <person name="Tunlid A."/>
            <person name="Henrissat B."/>
            <person name="Grigoriev I.V."/>
            <person name="Hibbett D.S."/>
            <person name="Martin F."/>
            <person name="Nordberg H.P."/>
            <person name="Cantor M.N."/>
            <person name="Hua S.X."/>
        </authorList>
    </citation>
    <scope>NUCLEOTIDE SEQUENCE [LARGE SCALE GENOMIC DNA]</scope>
    <source>
        <strain evidence="2 3">ATCC 200175</strain>
    </source>
</reference>
<gene>
    <name evidence="2" type="ORF">PAXINDRAFT_13271</name>
</gene>
<dbReference type="HOGENOM" id="CLU_1750284_0_0_1"/>